<organism evidence="1 2">
    <name type="scientific">Pararoseomonas baculiformis</name>
    <dbReference type="NCBI Taxonomy" id="2820812"/>
    <lineage>
        <taxon>Bacteria</taxon>
        <taxon>Pseudomonadati</taxon>
        <taxon>Pseudomonadota</taxon>
        <taxon>Alphaproteobacteria</taxon>
        <taxon>Acetobacterales</taxon>
        <taxon>Acetobacteraceae</taxon>
        <taxon>Pararoseomonas</taxon>
    </lineage>
</organism>
<dbReference type="EMBL" id="JAGIZB010000056">
    <property type="protein sequence ID" value="MBP0447758.1"/>
    <property type="molecule type" value="Genomic_DNA"/>
</dbReference>
<gene>
    <name evidence="1" type="ORF">J8J14_23710</name>
</gene>
<evidence type="ECO:0000313" key="1">
    <source>
        <dbReference type="EMBL" id="MBP0447758.1"/>
    </source>
</evidence>
<protein>
    <submittedName>
        <fullName evidence="1">BrxE family protein</fullName>
    </submittedName>
</protein>
<dbReference type="InterPro" id="IPR058690">
    <property type="entry name" value="BrxE"/>
</dbReference>
<reference evidence="1 2" key="1">
    <citation type="submission" date="2021-03" db="EMBL/GenBank/DDBJ databases">
        <authorList>
            <person name="So Y."/>
        </authorList>
    </citation>
    <scope>NUCLEOTIDE SEQUENCE [LARGE SCALE GENOMIC DNA]</scope>
    <source>
        <strain evidence="1 2">SSH11</strain>
    </source>
</reference>
<comment type="caution">
    <text evidence="1">The sequence shown here is derived from an EMBL/GenBank/DDBJ whole genome shotgun (WGS) entry which is preliminary data.</text>
</comment>
<dbReference type="RefSeq" id="WP_209382024.1">
    <property type="nucleotide sequence ID" value="NZ_JAGIZB010000056.1"/>
</dbReference>
<dbReference type="NCBIfam" id="NF033447">
    <property type="entry name" value="BrxE_fam"/>
    <property type="match status" value="1"/>
</dbReference>
<keyword evidence="2" id="KW-1185">Reference proteome</keyword>
<dbReference type="Pfam" id="PF26412">
    <property type="entry name" value="BrxE"/>
    <property type="match status" value="1"/>
</dbReference>
<evidence type="ECO:0000313" key="2">
    <source>
        <dbReference type="Proteomes" id="UP000681594"/>
    </source>
</evidence>
<proteinExistence type="predicted"/>
<dbReference type="Proteomes" id="UP000681594">
    <property type="component" value="Unassembled WGS sequence"/>
</dbReference>
<sequence>MTGSDGLIGRVVSLRLAVGTLGERDNAGWWTSGFMSPTSSAFLTPIFGPKVLQARYEGVVQAARRVHDERIGVGRAFHPFRLPEAAEQRISDFVQAAGQELTHVVSSTDAARAALDGLAGGEVEARSGPALVAGADVLEAPEWVSEVASLYSAALRAGGQCFPYFSSR</sequence>
<name>A0ABS4AMK3_9PROT</name>
<accession>A0ABS4AMK3</accession>